<dbReference type="EMBL" id="LGHJ01000017">
    <property type="protein sequence ID" value="KPL74402.1"/>
    <property type="molecule type" value="Genomic_DNA"/>
</dbReference>
<reference evidence="3 4" key="1">
    <citation type="submission" date="2015-07" db="EMBL/GenBank/DDBJ databases">
        <title>Draft genome of Bellilinea caldifistulae DSM 17877.</title>
        <authorList>
            <person name="Hemp J."/>
            <person name="Ward L.M."/>
            <person name="Pace L.A."/>
            <person name="Fischer W.W."/>
        </authorList>
    </citation>
    <scope>NUCLEOTIDE SEQUENCE [LARGE SCALE GENOMIC DNA]</scope>
    <source>
        <strain evidence="3 4">GOMI-1</strain>
    </source>
</reference>
<evidence type="ECO:0000313" key="3">
    <source>
        <dbReference type="EMBL" id="KPL74402.1"/>
    </source>
</evidence>
<comment type="caution">
    <text evidence="3">The sequence shown here is derived from an EMBL/GenBank/DDBJ whole genome shotgun (WGS) entry which is preliminary data.</text>
</comment>
<dbReference type="AlphaFoldDB" id="A0A0N8GM61"/>
<accession>A0A0N8GM61</accession>
<name>A0A0N8GM61_9CHLR</name>
<gene>
    <name evidence="3" type="ORF">AC812_11225</name>
</gene>
<dbReference type="Proteomes" id="UP000050514">
    <property type="component" value="Unassembled WGS sequence"/>
</dbReference>
<organism evidence="3 4">
    <name type="scientific">Bellilinea caldifistulae</name>
    <dbReference type="NCBI Taxonomy" id="360411"/>
    <lineage>
        <taxon>Bacteria</taxon>
        <taxon>Bacillati</taxon>
        <taxon>Chloroflexota</taxon>
        <taxon>Anaerolineae</taxon>
        <taxon>Anaerolineales</taxon>
        <taxon>Anaerolineaceae</taxon>
        <taxon>Bellilinea</taxon>
    </lineage>
</organism>
<keyword evidence="2" id="KW-0732">Signal</keyword>
<evidence type="ECO:0000313" key="4">
    <source>
        <dbReference type="Proteomes" id="UP000050514"/>
    </source>
</evidence>
<sequence length="322" mass="35358">MTKWLRNLVWIGACIGIAACSTAAPSLPTAVIQPPLVSPTPAVELRQVETLAPPSTEAIRSTPTSSPAPPKTTHEDWFYPSPDGQWTVQVSTIFPVAADGRVSGETYRLSLSVFRKDGGLRWPILDEERPFGLGYTLPAQFHWSQDGSQFFYTEHGIPDGSPTIVGFDCGLYRVNLQNGERTQLTGECGLLRAAGDVETFAVLQGGRLVIHSLSGEVLREIAFTNLLQLDQGDNWQAGGLVWAPDNSRLAFGILGNIQQPAEMQTSFVLVDLISGVVRYIVENRQGQYLPVSWDEGETLLIQDQFGLRYRLNIRTAEISLSD</sequence>
<protein>
    <submittedName>
        <fullName evidence="3">Uncharacterized protein</fullName>
    </submittedName>
</protein>
<evidence type="ECO:0000256" key="1">
    <source>
        <dbReference type="SAM" id="MobiDB-lite"/>
    </source>
</evidence>
<proteinExistence type="predicted"/>
<keyword evidence="4" id="KW-1185">Reference proteome</keyword>
<feature type="chain" id="PRO_5006025806" evidence="2">
    <location>
        <begin position="24"/>
        <end position="322"/>
    </location>
</feature>
<dbReference type="SUPFAM" id="SSF69304">
    <property type="entry name" value="Tricorn protease N-terminal domain"/>
    <property type="match status" value="1"/>
</dbReference>
<dbReference type="STRING" id="360411.AC812_11225"/>
<evidence type="ECO:0000256" key="2">
    <source>
        <dbReference type="SAM" id="SignalP"/>
    </source>
</evidence>
<dbReference type="OrthoDB" id="9812686at2"/>
<feature type="region of interest" description="Disordered" evidence="1">
    <location>
        <begin position="53"/>
        <end position="73"/>
    </location>
</feature>
<dbReference type="PROSITE" id="PS51257">
    <property type="entry name" value="PROKAR_LIPOPROTEIN"/>
    <property type="match status" value="1"/>
</dbReference>
<feature type="signal peptide" evidence="2">
    <location>
        <begin position="1"/>
        <end position="23"/>
    </location>
</feature>
<dbReference type="RefSeq" id="WP_061918503.1">
    <property type="nucleotide sequence ID" value="NZ_DF967971.1"/>
</dbReference>